<sequence>YGQAFASEERETRFTEEQIKLFQSDKSALLEYRRKLLDGATKGFDIYYKDTDMQKQAFIANRKLMRERLQDNEEICSKLIPDFEVGYRRVSPGNGNFRRIKCVNESGILDNNNIQHDFDIIICATGFDVSHRPAFPVLGCGGQNLRDVWSQGPTHYLSVAAPGFPNYWIAGGPNAPISNVSLIMGLELAVDYAFSCVRKMQAEGIASLEVEEDAAKEFMEQRDKIMKDLVWTGSCASWWEDYKMKYLGKNRFAYFGNGRTVPELRGESMATKYLNEMGLQ</sequence>
<organism evidence="2 3">
    <name type="scientific">Fusarium culmorum</name>
    <dbReference type="NCBI Taxonomy" id="5516"/>
    <lineage>
        <taxon>Eukaryota</taxon>
        <taxon>Fungi</taxon>
        <taxon>Dikarya</taxon>
        <taxon>Ascomycota</taxon>
        <taxon>Pezizomycotina</taxon>
        <taxon>Sordariomycetes</taxon>
        <taxon>Hypocreomycetidae</taxon>
        <taxon>Hypocreales</taxon>
        <taxon>Nectriaceae</taxon>
        <taxon>Fusarium</taxon>
    </lineage>
</organism>
<dbReference type="InterPro" id="IPR051209">
    <property type="entry name" value="FAD-bind_Monooxygenase_sf"/>
</dbReference>
<dbReference type="EMBL" id="PVEM01000012">
    <property type="protein sequence ID" value="PTD04175.1"/>
    <property type="molecule type" value="Genomic_DNA"/>
</dbReference>
<reference evidence="2 3" key="1">
    <citation type="submission" date="2018-02" db="EMBL/GenBank/DDBJ databases">
        <title>Fusarium culmorum secondary metabolites in fungal-bacterial-plant interactions.</title>
        <authorList>
            <person name="Schmidt R."/>
        </authorList>
    </citation>
    <scope>NUCLEOTIDE SEQUENCE [LARGE SCALE GENOMIC DNA]</scope>
    <source>
        <strain evidence="2 3">PV</strain>
    </source>
</reference>
<feature type="non-terminal residue" evidence="2">
    <location>
        <position position="1"/>
    </location>
</feature>
<comment type="similarity">
    <text evidence="1">Belongs to the FAD-binding monooxygenase family.</text>
</comment>
<evidence type="ECO:0000313" key="2">
    <source>
        <dbReference type="EMBL" id="PTD04175.1"/>
    </source>
</evidence>
<dbReference type="AlphaFoldDB" id="A0A2T4GKZ0"/>
<dbReference type="OrthoDB" id="74360at2759"/>
<gene>
    <name evidence="2" type="ORF">FCULG_00000033</name>
</gene>
<dbReference type="Proteomes" id="UP000241587">
    <property type="component" value="Unassembled WGS sequence"/>
</dbReference>
<dbReference type="PANTHER" id="PTHR42877">
    <property type="entry name" value="L-ORNITHINE N(5)-MONOOXYGENASE-RELATED"/>
    <property type="match status" value="1"/>
</dbReference>
<proteinExistence type="inferred from homology"/>
<keyword evidence="2" id="KW-0503">Monooxygenase</keyword>
<keyword evidence="3" id="KW-1185">Reference proteome</keyword>
<name>A0A2T4GKZ0_FUSCU</name>
<evidence type="ECO:0000256" key="1">
    <source>
        <dbReference type="ARBA" id="ARBA00010139"/>
    </source>
</evidence>
<dbReference type="Gene3D" id="3.50.50.60">
    <property type="entry name" value="FAD/NAD(P)-binding domain"/>
    <property type="match status" value="1"/>
</dbReference>
<protein>
    <submittedName>
        <fullName evidence="2">Putative sterigmatocystin biosynthesis monooxygenase stcW</fullName>
    </submittedName>
</protein>
<dbReference type="GO" id="GO:0004497">
    <property type="term" value="F:monooxygenase activity"/>
    <property type="evidence" value="ECO:0007669"/>
    <property type="project" value="UniProtKB-KW"/>
</dbReference>
<dbReference type="PANTHER" id="PTHR42877:SF4">
    <property type="entry name" value="FAD_NAD(P)-BINDING DOMAIN-CONTAINING PROTEIN-RELATED"/>
    <property type="match status" value="1"/>
</dbReference>
<accession>A0A2T4GKZ0</accession>
<dbReference type="SUPFAM" id="SSF51905">
    <property type="entry name" value="FAD/NAD(P)-binding domain"/>
    <property type="match status" value="2"/>
</dbReference>
<feature type="non-terminal residue" evidence="2">
    <location>
        <position position="280"/>
    </location>
</feature>
<dbReference type="InterPro" id="IPR036188">
    <property type="entry name" value="FAD/NAD-bd_sf"/>
</dbReference>
<evidence type="ECO:0000313" key="3">
    <source>
        <dbReference type="Proteomes" id="UP000241587"/>
    </source>
</evidence>
<keyword evidence="2" id="KW-0560">Oxidoreductase</keyword>
<comment type="caution">
    <text evidence="2">The sequence shown here is derived from an EMBL/GenBank/DDBJ whole genome shotgun (WGS) entry which is preliminary data.</text>
</comment>
<dbReference type="OMA" id="ICSKLIP"/>